<reference evidence="1 2" key="1">
    <citation type="journal article" date="2008" name="Nature">
        <title>The genome of Laccaria bicolor provides insights into mycorrhizal symbiosis.</title>
        <authorList>
            <person name="Martin F."/>
            <person name="Aerts A."/>
            <person name="Ahren D."/>
            <person name="Brun A."/>
            <person name="Danchin E.G.J."/>
            <person name="Duchaussoy F."/>
            <person name="Gibon J."/>
            <person name="Kohler A."/>
            <person name="Lindquist E."/>
            <person name="Pereda V."/>
            <person name="Salamov A."/>
            <person name="Shapiro H.J."/>
            <person name="Wuyts J."/>
            <person name="Blaudez D."/>
            <person name="Buee M."/>
            <person name="Brokstein P."/>
            <person name="Canbaeck B."/>
            <person name="Cohen D."/>
            <person name="Courty P.E."/>
            <person name="Coutinho P.M."/>
            <person name="Delaruelle C."/>
            <person name="Detter J.C."/>
            <person name="Deveau A."/>
            <person name="DiFazio S."/>
            <person name="Duplessis S."/>
            <person name="Fraissinet-Tachet L."/>
            <person name="Lucic E."/>
            <person name="Frey-Klett P."/>
            <person name="Fourrey C."/>
            <person name="Feussner I."/>
            <person name="Gay G."/>
            <person name="Grimwood J."/>
            <person name="Hoegger P.J."/>
            <person name="Jain P."/>
            <person name="Kilaru S."/>
            <person name="Labbe J."/>
            <person name="Lin Y.C."/>
            <person name="Legue V."/>
            <person name="Le Tacon F."/>
            <person name="Marmeisse R."/>
            <person name="Melayah D."/>
            <person name="Montanini B."/>
            <person name="Muratet M."/>
            <person name="Nehls U."/>
            <person name="Niculita-Hirzel H."/>
            <person name="Oudot-Le Secq M.P."/>
            <person name="Peter M."/>
            <person name="Quesneville H."/>
            <person name="Rajashekar B."/>
            <person name="Reich M."/>
            <person name="Rouhier N."/>
            <person name="Schmutz J."/>
            <person name="Yin T."/>
            <person name="Chalot M."/>
            <person name="Henrissat B."/>
            <person name="Kuees U."/>
            <person name="Lucas S."/>
            <person name="Van de Peer Y."/>
            <person name="Podila G.K."/>
            <person name="Polle A."/>
            <person name="Pukkila P.J."/>
            <person name="Richardson P.M."/>
            <person name="Rouze P."/>
            <person name="Sanders I.R."/>
            <person name="Stajich J.E."/>
            <person name="Tunlid A."/>
            <person name="Tuskan G."/>
            <person name="Grigoriev I.V."/>
        </authorList>
    </citation>
    <scope>NUCLEOTIDE SEQUENCE [LARGE SCALE GENOMIC DNA]</scope>
    <source>
        <strain evidence="2">S238N-H82 / ATCC MYA-4686</strain>
    </source>
</reference>
<dbReference type="KEGG" id="lbc:LACBIDRAFT_306323"/>
<dbReference type="HOGENOM" id="CLU_018544_14_2_1"/>
<organism evidence="2">
    <name type="scientific">Laccaria bicolor (strain S238N-H82 / ATCC MYA-4686)</name>
    <name type="common">Bicoloured deceiver</name>
    <name type="synonym">Laccaria laccata var. bicolor</name>
    <dbReference type="NCBI Taxonomy" id="486041"/>
    <lineage>
        <taxon>Eukaryota</taxon>
        <taxon>Fungi</taxon>
        <taxon>Dikarya</taxon>
        <taxon>Basidiomycota</taxon>
        <taxon>Agaricomycotina</taxon>
        <taxon>Agaricomycetes</taxon>
        <taxon>Agaricomycetidae</taxon>
        <taxon>Agaricales</taxon>
        <taxon>Agaricineae</taxon>
        <taxon>Hydnangiaceae</taxon>
        <taxon>Laccaria</taxon>
    </lineage>
</organism>
<dbReference type="OrthoDB" id="2269034at2759"/>
<evidence type="ECO:0000313" key="1">
    <source>
        <dbReference type="EMBL" id="EDR04078.1"/>
    </source>
</evidence>
<dbReference type="EMBL" id="DS547120">
    <property type="protein sequence ID" value="EDR04078.1"/>
    <property type="molecule type" value="Genomic_DNA"/>
</dbReference>
<gene>
    <name evidence="1" type="ORF">LACBIDRAFT_306323</name>
</gene>
<evidence type="ECO:0000313" key="2">
    <source>
        <dbReference type="Proteomes" id="UP000001194"/>
    </source>
</evidence>
<dbReference type="RefSeq" id="XP_001885333.1">
    <property type="nucleotide sequence ID" value="XM_001885298.1"/>
</dbReference>
<accession>B0DN44</accession>
<sequence>MVETKALRKHTRVPLQVKQEKERQQLNTQLNSLFPINQLPAEIKAEIFFNALGSLTDFVGVTPFFLGKICRCWRDVVWSTPILWTTLHLRLSRDNYKAQAALLRDWLFRTGKLPISFCLETKEFLQTAWPWRYHPPVQVLTLFASVSARWREIYISFYDLQACLKIISPAKKPLPLLTTATIQVVLVPEGELDLLNIAPQLSELRIHASRSLGLLRVLVAPWQQLQEFFAEHCCRDEIRFVLHNAPHIVRCTFKAIETRYSLHPPDEQLRHRPLLLEHLQYLELHFKFDDVRLETGWIFGGQVTLPSLREFSLINPDDNEPQDAVLLQITNLLRSSPRLEKFTWSALVLEDHNMIQALNNIPSVKDLSLNFLGYLPVKLLTEEFLKRLNYPHPEILLPNLRSFSYHGATSLNGHMHLLRDVLVRRFRKCAPRADKIDSERTAVAQLKSVSMTSTSELVISSDIQEELNSLVQEGLEFKLQFRTNLGMKLLRTLNGVLVLI</sequence>
<dbReference type="InParanoid" id="B0DN44"/>
<name>B0DN44_LACBS</name>
<keyword evidence="2" id="KW-1185">Reference proteome</keyword>
<dbReference type="AlphaFoldDB" id="B0DN44"/>
<dbReference type="Proteomes" id="UP000001194">
    <property type="component" value="Unassembled WGS sequence"/>
</dbReference>
<dbReference type="GeneID" id="6080880"/>
<protein>
    <submittedName>
        <fullName evidence="1">Predicted protein</fullName>
    </submittedName>
</protein>
<proteinExistence type="predicted"/>